<evidence type="ECO:0000256" key="5">
    <source>
        <dbReference type="ARBA" id="ARBA00022695"/>
    </source>
</evidence>
<dbReference type="AlphaFoldDB" id="D2KLJ2"/>
<evidence type="ECO:0000256" key="1">
    <source>
        <dbReference type="ARBA" id="ARBA00005208"/>
    </source>
</evidence>
<comment type="pathway">
    <text evidence="1">Nucleotide-sugar biosynthesis; UDP-N-acetyl-alpha-D-glucosamine biosynthesis; UDP-N-acetyl-alpha-D-glucosamine from N-acetyl-alpha-D-glucosamine 1-phosphate: step 1/1.</text>
</comment>
<evidence type="ECO:0000256" key="6">
    <source>
        <dbReference type="ARBA" id="ARBA00048493"/>
    </source>
</evidence>
<accession>D2KLJ2</accession>
<dbReference type="Pfam" id="PF01704">
    <property type="entry name" value="UDPGP"/>
    <property type="match status" value="1"/>
</dbReference>
<name>D2KLJ2_TRICA</name>
<dbReference type="GeneID" id="662916"/>
<dbReference type="InterPro" id="IPR029044">
    <property type="entry name" value="Nucleotide-diphossugar_trans"/>
</dbReference>
<evidence type="ECO:0000256" key="3">
    <source>
        <dbReference type="ARBA" id="ARBA00012457"/>
    </source>
</evidence>
<evidence type="ECO:0000313" key="7">
    <source>
        <dbReference type="EMBL" id="ADA70793.1"/>
    </source>
</evidence>
<evidence type="ECO:0000256" key="4">
    <source>
        <dbReference type="ARBA" id="ARBA00022679"/>
    </source>
</evidence>
<dbReference type="InterPro" id="IPR002618">
    <property type="entry name" value="UDPGP_fam"/>
</dbReference>
<evidence type="ECO:0000256" key="2">
    <source>
        <dbReference type="ARBA" id="ARBA00010401"/>
    </source>
</evidence>
<dbReference type="PANTHER" id="PTHR11952">
    <property type="entry name" value="UDP- GLUCOSE PYROPHOSPHORYLASE"/>
    <property type="match status" value="1"/>
</dbReference>
<comment type="similarity">
    <text evidence="2">Belongs to the UDPGP type 1 family.</text>
</comment>
<sequence>MANFDEIERKLRQLDQSHLLQFFYKFSDEEKKNFLQHLQGLDLDASARLFERAKNCLDVAPDTEDMKPIPHSQFESEEGCDGETLERYRIRGLEAIGAGEVGVLLLAGGQGTRLGVTYPKGRYSVGLPSGKTIFQIQAERIRRVQHLAKKHTGKGGKVTWYIMTSGPTDKMTETFLKSHNFFGLDPQNVVLFKQGLLPCFDFDGKIILEAPNLVALAPDGNGGIYRALHVNGVLDDMRRRGVKYIHAHSVDNILTKVADPVFIGYFIEKGGDCAAKVVKKAGPTEAVGVVCQIKGRFQVVEYSEISEEKAHLRDEEGNLVYSAGNICNHLFTTVFLQRVSDEFEHELKLHVAKKKIPFVDETGQTVTPERPNGINIEKFIFDVFPFSDRFVTWEVPRKSEFSAMKNMDSVGKDCPSTARQDLLALHRTYIEKAGGVVSAEVEISPLLSYTGEELEARVKGKMFTETTVLLGEEEISINGGRA</sequence>
<comment type="catalytic activity">
    <reaction evidence="6">
        <text>N-acetyl-alpha-D-glucosamine 1-phosphate + UTP + H(+) = UDP-N-acetyl-alpha-D-glucosamine + diphosphate</text>
        <dbReference type="Rhea" id="RHEA:13509"/>
        <dbReference type="ChEBI" id="CHEBI:15378"/>
        <dbReference type="ChEBI" id="CHEBI:33019"/>
        <dbReference type="ChEBI" id="CHEBI:46398"/>
        <dbReference type="ChEBI" id="CHEBI:57705"/>
        <dbReference type="ChEBI" id="CHEBI:57776"/>
        <dbReference type="EC" id="2.7.7.23"/>
    </reaction>
</comment>
<dbReference type="RefSeq" id="NP_001164534.1">
    <property type="nucleotide sequence ID" value="NM_001171063.1"/>
</dbReference>
<dbReference type="GO" id="GO:0003977">
    <property type="term" value="F:UDP-N-acetylglucosamine diphosphorylase activity"/>
    <property type="evidence" value="ECO:0007669"/>
    <property type="project" value="UniProtKB-EC"/>
</dbReference>
<dbReference type="InterPro" id="IPR039741">
    <property type="entry name" value="UDP-sugar_pyrophosphorylase"/>
</dbReference>
<protein>
    <recommendedName>
        <fullName evidence="3">UDP-N-acetylglucosamine diphosphorylase</fullName>
        <ecNumber evidence="3">2.7.7.23</ecNumber>
    </recommendedName>
</protein>
<dbReference type="KEGG" id="tca:662916"/>
<organism evidence="7">
    <name type="scientific">Tribolium castaneum</name>
    <name type="common">Red flour beetle</name>
    <dbReference type="NCBI Taxonomy" id="7070"/>
    <lineage>
        <taxon>Eukaryota</taxon>
        <taxon>Metazoa</taxon>
        <taxon>Ecdysozoa</taxon>
        <taxon>Arthropoda</taxon>
        <taxon>Hexapoda</taxon>
        <taxon>Insecta</taxon>
        <taxon>Pterygota</taxon>
        <taxon>Neoptera</taxon>
        <taxon>Endopterygota</taxon>
        <taxon>Coleoptera</taxon>
        <taxon>Polyphaga</taxon>
        <taxon>Cucujiformia</taxon>
        <taxon>Tenebrionidae</taxon>
        <taxon>Tenebrionidae incertae sedis</taxon>
        <taxon>Tribolium</taxon>
    </lineage>
</organism>
<dbReference type="PANTHER" id="PTHR11952:SF2">
    <property type="entry name" value="LD24639P"/>
    <property type="match status" value="1"/>
</dbReference>
<dbReference type="HOGENOM" id="CLU_025603_1_1_1"/>
<reference evidence="7" key="1">
    <citation type="journal article" date="2011" name="Insect Biochem. Mol. Biol.">
        <title>Both UDP N-acetylglucosamine pyrophosphorylases of Tribolium castaneum are critical for molting, survival and fecundity.</title>
        <authorList>
            <person name="Arakane Y."/>
            <person name="Baguinon M.C."/>
            <person name="Jasrapuria S."/>
            <person name="Chaudhari S."/>
            <person name="Doyungan A."/>
            <person name="Kramer K.J."/>
            <person name="Muthukrishnan S."/>
            <person name="Beeman R.W."/>
        </authorList>
    </citation>
    <scope>NUCLEOTIDE SEQUENCE</scope>
    <source>
        <strain evidence="7">Georgia-1</strain>
    </source>
</reference>
<dbReference type="OrthoDB" id="532420at2759"/>
<dbReference type="BRENDA" id="2.7.7.23">
    <property type="organism ID" value="6437"/>
</dbReference>
<keyword evidence="4 7" id="KW-0808">Transferase</keyword>
<dbReference type="EC" id="2.7.7.23" evidence="3"/>
<dbReference type="SUPFAM" id="SSF53448">
    <property type="entry name" value="Nucleotide-diphospho-sugar transferases"/>
    <property type="match status" value="1"/>
</dbReference>
<dbReference type="FunFam" id="3.90.550.10:FF:000075">
    <property type="entry name" value="Probable UDP-N-acetylglucosamine pyrophosphorylase"/>
    <property type="match status" value="1"/>
</dbReference>
<dbReference type="CDD" id="cd04193">
    <property type="entry name" value="UDPGlcNAc_PPase"/>
    <property type="match status" value="1"/>
</dbReference>
<proteinExistence type="evidence at transcript level"/>
<dbReference type="Gene3D" id="3.90.550.10">
    <property type="entry name" value="Spore Coat Polysaccharide Biosynthesis Protein SpsA, Chain A"/>
    <property type="match status" value="1"/>
</dbReference>
<dbReference type="EMBL" id="GU228847">
    <property type="protein sequence ID" value="ADA70793.1"/>
    <property type="molecule type" value="mRNA"/>
</dbReference>
<keyword evidence="5 7" id="KW-0548">Nucleotidyltransferase</keyword>